<proteinExistence type="predicted"/>
<reference evidence="2 3" key="1">
    <citation type="journal article" date="2010" name="Cell">
        <title>The genome of Naegleria gruberi illuminates early eukaryotic versatility.</title>
        <authorList>
            <person name="Fritz-Laylin L.K."/>
            <person name="Prochnik S.E."/>
            <person name="Ginger M.L."/>
            <person name="Dacks J.B."/>
            <person name="Carpenter M.L."/>
            <person name="Field M.C."/>
            <person name="Kuo A."/>
            <person name="Paredez A."/>
            <person name="Chapman J."/>
            <person name="Pham J."/>
            <person name="Shu S."/>
            <person name="Neupane R."/>
            <person name="Cipriano M."/>
            <person name="Mancuso J."/>
            <person name="Tu H."/>
            <person name="Salamov A."/>
            <person name="Lindquist E."/>
            <person name="Shapiro H."/>
            <person name="Lucas S."/>
            <person name="Grigoriev I.V."/>
            <person name="Cande W.Z."/>
            <person name="Fulton C."/>
            <person name="Rokhsar D.S."/>
            <person name="Dawson S.C."/>
        </authorList>
    </citation>
    <scope>NUCLEOTIDE SEQUENCE [LARGE SCALE GENOMIC DNA]</scope>
    <source>
        <strain evidence="2 3">NEG-M</strain>
    </source>
</reference>
<feature type="signal peptide" evidence="1">
    <location>
        <begin position="1"/>
        <end position="22"/>
    </location>
</feature>
<evidence type="ECO:0000313" key="3">
    <source>
        <dbReference type="Proteomes" id="UP000006671"/>
    </source>
</evidence>
<organism evidence="3">
    <name type="scientific">Naegleria gruberi</name>
    <name type="common">Amoeba</name>
    <dbReference type="NCBI Taxonomy" id="5762"/>
    <lineage>
        <taxon>Eukaryota</taxon>
        <taxon>Discoba</taxon>
        <taxon>Heterolobosea</taxon>
        <taxon>Tetramitia</taxon>
        <taxon>Eutetramitia</taxon>
        <taxon>Vahlkampfiidae</taxon>
        <taxon>Naegleria</taxon>
    </lineage>
</organism>
<gene>
    <name evidence="2" type="ORF">NAEGRDRAFT_71075</name>
</gene>
<dbReference type="RefSeq" id="XP_002673752.1">
    <property type="nucleotide sequence ID" value="XM_002673706.1"/>
</dbReference>
<keyword evidence="1" id="KW-0732">Signal</keyword>
<accession>D2VQ99</accession>
<dbReference type="VEuPathDB" id="AmoebaDB:NAEGRDRAFT_71075"/>
<dbReference type="GeneID" id="8855652"/>
<name>D2VQ99_NAEGR</name>
<dbReference type="Proteomes" id="UP000006671">
    <property type="component" value="Unassembled WGS sequence"/>
</dbReference>
<dbReference type="AlphaFoldDB" id="D2VQ99"/>
<sequence length="610" mass="67491">MNTIQKLIFVLLLGLLVSVVYSSTLSSTSGDSSSLSSLCTQIPISITNIGECVETECKATISTLTKTLSSKSNCFLLTVENQIVGQINIDMQNGFKTQQSNECYYSDDYAFNTTIKCSRSSRLTCSNCPGFSSNNPYSKCVFGRGIENQSWCGYTTYFMGNLRYKVCHLSEPSPPSIMMKVSTSQNSIPFYVNYTKDVNQYTNSDGSITVSVDNVKTTDPEVKQFIAYDSANPTDFFYLPFHLVNMGNEFNYSKLGWVKSFPKPSIGHPDYPPTNFMTIGCETQNGIATTSAVYNSDILTSSYAASKIGGMSLQDAEYNTLQLSNFPGLGYNYQPYHYIKDGIMSIFYKTPSRVTFIGITPDLHIVPMQYNAIPASVNIKTNRGLVETFTSPVAHCDYVYTPEGGACTQVCLIRNSDSVSSYGFARMNSCQFNHHSLVGLSDFSITAMKWPEMQWYSYTFKKNITSTRVNTPSLVSSVTINSLTVSLNYQLTLRNFTISFKSSSIIPTIGNCTQDGNQLSFTLGSLSYPGKILVYFSDSNIPSLSPVVGLIPSVSTVQLTDSQVKTQDLVVIARNGDYQSTCIISMKGVLSTEPFVSRQYCKLRVNHKFN</sequence>
<evidence type="ECO:0000256" key="1">
    <source>
        <dbReference type="SAM" id="SignalP"/>
    </source>
</evidence>
<feature type="chain" id="PRO_5003037807" evidence="1">
    <location>
        <begin position="23"/>
        <end position="610"/>
    </location>
</feature>
<evidence type="ECO:0000313" key="2">
    <source>
        <dbReference type="EMBL" id="EFC41008.1"/>
    </source>
</evidence>
<dbReference type="KEGG" id="ngr:NAEGRDRAFT_71075"/>
<dbReference type="EMBL" id="GG738888">
    <property type="protein sequence ID" value="EFC41008.1"/>
    <property type="molecule type" value="Genomic_DNA"/>
</dbReference>
<protein>
    <submittedName>
        <fullName evidence="2">Predicted protein</fullName>
    </submittedName>
</protein>
<dbReference type="InParanoid" id="D2VQ99"/>
<keyword evidence="3" id="KW-1185">Reference proteome</keyword>